<name>Q4Q5W5_LEIMA</name>
<dbReference type="GeneID" id="5654231"/>
<gene>
    <name evidence="1" type="ORF">LMJF_31_2930</name>
</gene>
<proteinExistence type="predicted"/>
<dbReference type="VEuPathDB" id="TriTrypDB:LMJSD75_310040200"/>
<dbReference type="Proteomes" id="UP000000542">
    <property type="component" value="Chromosome 31"/>
</dbReference>
<dbReference type="HOGENOM" id="CLU_948177_0_0_1"/>
<dbReference type="VEuPathDB" id="TriTrypDB:LMJLV39_310040200"/>
<reference evidence="1 2" key="1">
    <citation type="journal article" date="2005" name="Science">
        <title>The genome of the kinetoplastid parasite, Leishmania major.</title>
        <authorList>
            <person name="Ivens A.C."/>
            <person name="Peacock C.S."/>
            <person name="Worthey E.A."/>
            <person name="Murphy L."/>
            <person name="Aggarwal G."/>
            <person name="Berriman M."/>
            <person name="Sisk E."/>
            <person name="Rajandream M.A."/>
            <person name="Adlem E."/>
            <person name="Aert R."/>
            <person name="Anupama A."/>
            <person name="Apostolou Z."/>
            <person name="Attipoe P."/>
            <person name="Bason N."/>
            <person name="Bauser C."/>
            <person name="Beck A."/>
            <person name="Beverley S.M."/>
            <person name="Bianchettin G."/>
            <person name="Borzym K."/>
            <person name="Bothe G."/>
            <person name="Bruschi C.V."/>
            <person name="Collins M."/>
            <person name="Cadag E."/>
            <person name="Ciarloni L."/>
            <person name="Clayton C."/>
            <person name="Coulson R.M."/>
            <person name="Cronin A."/>
            <person name="Cruz A.K."/>
            <person name="Davies R.M."/>
            <person name="De Gaudenzi J."/>
            <person name="Dobson D.E."/>
            <person name="Duesterhoeft A."/>
            <person name="Fazelina G."/>
            <person name="Fosker N."/>
            <person name="Frasch A.C."/>
            <person name="Fraser A."/>
            <person name="Fuchs M."/>
            <person name="Gabel C."/>
            <person name="Goble A."/>
            <person name="Goffeau A."/>
            <person name="Harris D."/>
            <person name="Hertz-Fowler C."/>
            <person name="Hilbert H."/>
            <person name="Horn D."/>
            <person name="Huang Y."/>
            <person name="Klages S."/>
            <person name="Knights A."/>
            <person name="Kube M."/>
            <person name="Larke N."/>
            <person name="Litvin L."/>
            <person name="Lord A."/>
            <person name="Louie T."/>
            <person name="Marra M."/>
            <person name="Masuy D."/>
            <person name="Matthews K."/>
            <person name="Michaeli S."/>
            <person name="Mottram J.C."/>
            <person name="Muller-Auer S."/>
            <person name="Munden H."/>
            <person name="Nelson S."/>
            <person name="Norbertczak H."/>
            <person name="Oliver K."/>
            <person name="O'neil S."/>
            <person name="Pentony M."/>
            <person name="Pohl T.M."/>
            <person name="Price C."/>
            <person name="Purnelle B."/>
            <person name="Quail M.A."/>
            <person name="Rabbinowitsch E."/>
            <person name="Reinhardt R."/>
            <person name="Rieger M."/>
            <person name="Rinta J."/>
            <person name="Robben J."/>
            <person name="Robertson L."/>
            <person name="Ruiz J.C."/>
            <person name="Rutter S."/>
            <person name="Saunders D."/>
            <person name="Schafer M."/>
            <person name="Schein J."/>
            <person name="Schwartz D.C."/>
            <person name="Seeger K."/>
            <person name="Seyler A."/>
            <person name="Sharp S."/>
            <person name="Shin H."/>
            <person name="Sivam D."/>
            <person name="Squares R."/>
            <person name="Squares S."/>
            <person name="Tosato V."/>
            <person name="Vogt C."/>
            <person name="Volckaert G."/>
            <person name="Wambutt R."/>
            <person name="Warren T."/>
            <person name="Wedler H."/>
            <person name="Woodward J."/>
            <person name="Zhou S."/>
            <person name="Zimmermann W."/>
            <person name="Smith D.F."/>
            <person name="Blackwell J.M."/>
            <person name="Stuart K.D."/>
            <person name="Barrell B."/>
            <person name="Myler P.J."/>
        </authorList>
    </citation>
    <scope>NUCLEOTIDE SEQUENCE [LARGE SCALE GENOMIC DNA]</scope>
    <source>
        <strain evidence="2">MHOM/IL/81/Friedlin</strain>
    </source>
</reference>
<dbReference type="InParanoid" id="Q4Q5W5"/>
<dbReference type="eggNOG" id="ENOG502SHW7">
    <property type="taxonomic scope" value="Eukaryota"/>
</dbReference>
<accession>Q4Q5W5</accession>
<dbReference type="RefSeq" id="XP_001685283.1">
    <property type="nucleotide sequence ID" value="XM_001685231.1"/>
</dbReference>
<organism evidence="1 2">
    <name type="scientific">Leishmania major</name>
    <dbReference type="NCBI Taxonomy" id="5664"/>
    <lineage>
        <taxon>Eukaryota</taxon>
        <taxon>Discoba</taxon>
        <taxon>Euglenozoa</taxon>
        <taxon>Kinetoplastea</taxon>
        <taxon>Metakinetoplastina</taxon>
        <taxon>Trypanosomatida</taxon>
        <taxon>Trypanosomatidae</taxon>
        <taxon>Leishmaniinae</taxon>
        <taxon>Leishmania</taxon>
    </lineage>
</organism>
<reference evidence="1 2" key="2">
    <citation type="journal article" date="2011" name="Genome Res.">
        <title>Chromosome and gene copy number variation allow major structural change between species and strains of Leishmania.</title>
        <authorList>
            <person name="Rogers M.B."/>
            <person name="Hilley J.D."/>
            <person name="Dickens N.J."/>
            <person name="Wilkes J."/>
            <person name="Bates P.A."/>
            <person name="Depledge D.P."/>
            <person name="Harris D."/>
            <person name="Her Y."/>
            <person name="Herzyk P."/>
            <person name="Imamura H."/>
            <person name="Otto T.D."/>
            <person name="Sanders M."/>
            <person name="Seeger K."/>
            <person name="Dujardin J.C."/>
            <person name="Berriman M."/>
            <person name="Smith D.F."/>
            <person name="Hertz-Fowler C."/>
            <person name="Mottram J.C."/>
        </authorList>
    </citation>
    <scope>NUCLEOTIDE SEQUENCE [LARGE SCALE GENOMIC DNA]</scope>
    <source>
        <strain evidence="2">MHOM/IL/81/Friedlin</strain>
    </source>
</reference>
<dbReference type="KEGG" id="lma:LMJF_31_2930"/>
<sequence length="294" mass="31782">MTLARCIDCTLTHTHTHTHTQAGNRLKSDSIIRVRCPSRSHVLQGMNALGNRCRSVIVLVNTALYTSPLLDEGCGYHCGCVVVSSDLALERDIVRHAEHFCEENNISYRVVTISEKATEIDEMMRTSATAEEWLTSPLTLIDCTAVVDEEVRVASLLAWLYGTYPSAASREGSATEAPYTLVAVLDAARQVPCPPPITAGSSAGGDTLAWLRPTPSYYSELMESVGSSADSCVVFPVHMYSRYPALRDCGLREGRTDGGATAPVPLAAWPNKCTLSALLRELAFKAGQLAKYGA</sequence>
<evidence type="ECO:0000313" key="1">
    <source>
        <dbReference type="EMBL" id="CAJ08543.1"/>
    </source>
</evidence>
<dbReference type="VEuPathDB" id="TriTrypDB:LmjF.31.2930"/>
<evidence type="ECO:0000313" key="2">
    <source>
        <dbReference type="Proteomes" id="UP000000542"/>
    </source>
</evidence>
<dbReference type="OMA" id="HMYSRYP"/>
<dbReference type="AlphaFoldDB" id="Q4Q5W5"/>
<keyword evidence="2" id="KW-1185">Reference proteome</keyword>
<protein>
    <submittedName>
        <fullName evidence="1">Uncharacterized protein</fullName>
    </submittedName>
</protein>
<dbReference type="EMBL" id="FR796427">
    <property type="protein sequence ID" value="CAJ08543.1"/>
    <property type="molecule type" value="Genomic_DNA"/>
</dbReference>
<dbReference type="VEuPathDB" id="TriTrypDB:LMJFC_310045600"/>